<evidence type="ECO:0008006" key="4">
    <source>
        <dbReference type="Google" id="ProtNLM"/>
    </source>
</evidence>
<feature type="signal peptide" evidence="1">
    <location>
        <begin position="1"/>
        <end position="20"/>
    </location>
</feature>
<proteinExistence type="predicted"/>
<dbReference type="InterPro" id="IPR012338">
    <property type="entry name" value="Beta-lactam/transpept-like"/>
</dbReference>
<dbReference type="Proteomes" id="UP001597062">
    <property type="component" value="Unassembled WGS sequence"/>
</dbReference>
<dbReference type="SUPFAM" id="SSF56601">
    <property type="entry name" value="beta-lactamase/transpeptidase-like"/>
    <property type="match status" value="1"/>
</dbReference>
<evidence type="ECO:0000313" key="2">
    <source>
        <dbReference type="EMBL" id="MFD0993370.1"/>
    </source>
</evidence>
<dbReference type="EMBL" id="JBHTJR010000046">
    <property type="protein sequence ID" value="MFD0993370.1"/>
    <property type="molecule type" value="Genomic_DNA"/>
</dbReference>
<reference evidence="3" key="1">
    <citation type="journal article" date="2019" name="Int. J. Syst. Evol. Microbiol.">
        <title>The Global Catalogue of Microorganisms (GCM) 10K type strain sequencing project: providing services to taxonomists for standard genome sequencing and annotation.</title>
        <authorList>
            <consortium name="The Broad Institute Genomics Platform"/>
            <consortium name="The Broad Institute Genome Sequencing Center for Infectious Disease"/>
            <person name="Wu L."/>
            <person name="Ma J."/>
        </authorList>
    </citation>
    <scope>NUCLEOTIDE SEQUENCE [LARGE SCALE GENOMIC DNA]</scope>
    <source>
        <strain evidence="3">CCUG 60527</strain>
    </source>
</reference>
<feature type="chain" id="PRO_5045890038" description="Beta-lactamase-related domain-containing protein" evidence="1">
    <location>
        <begin position="21"/>
        <end position="115"/>
    </location>
</feature>
<protein>
    <recommendedName>
        <fullName evidence="4">Beta-lactamase-related domain-containing protein</fullName>
    </recommendedName>
</protein>
<dbReference type="Gene3D" id="3.40.710.10">
    <property type="entry name" value="DD-peptidase/beta-lactamase superfamily"/>
    <property type="match status" value="1"/>
</dbReference>
<evidence type="ECO:0000313" key="3">
    <source>
        <dbReference type="Proteomes" id="UP001597062"/>
    </source>
</evidence>
<dbReference type="RefSeq" id="WP_386107566.1">
    <property type="nucleotide sequence ID" value="NZ_JBHTJR010000046.1"/>
</dbReference>
<keyword evidence="3" id="KW-1185">Reference proteome</keyword>
<name>A0ABW3JT61_9FLAO</name>
<accession>A0ABW3JT61</accession>
<organism evidence="2 3">
    <name type="scientific">Tenacibaculum geojense</name>
    <dbReference type="NCBI Taxonomy" id="915352"/>
    <lineage>
        <taxon>Bacteria</taxon>
        <taxon>Pseudomonadati</taxon>
        <taxon>Bacteroidota</taxon>
        <taxon>Flavobacteriia</taxon>
        <taxon>Flavobacteriales</taxon>
        <taxon>Flavobacteriaceae</taxon>
        <taxon>Tenacibaculum</taxon>
    </lineage>
</organism>
<sequence length="115" mass="12980">MKPKSLLVFICLSLFLNCTSDTDNSVTDDIDNDEVYFPPINSDIWESKSLSELGWNENELQPLLSYLEEKNTKSFIILYNGKIVIESYMNNHTASDSWYWASAGKTLTATVTGIA</sequence>
<keyword evidence="1" id="KW-0732">Signal</keyword>
<comment type="caution">
    <text evidence="2">The sequence shown here is derived from an EMBL/GenBank/DDBJ whole genome shotgun (WGS) entry which is preliminary data.</text>
</comment>
<evidence type="ECO:0000256" key="1">
    <source>
        <dbReference type="SAM" id="SignalP"/>
    </source>
</evidence>
<gene>
    <name evidence="2" type="ORF">ACFQ1U_09155</name>
</gene>